<reference evidence="1" key="1">
    <citation type="submission" date="2018-05" db="EMBL/GenBank/DDBJ databases">
        <authorList>
            <person name="Lanie J.A."/>
            <person name="Ng W.-L."/>
            <person name="Kazmierczak K.M."/>
            <person name="Andrzejewski T.M."/>
            <person name="Davidsen T.M."/>
            <person name="Wayne K.J."/>
            <person name="Tettelin H."/>
            <person name="Glass J.I."/>
            <person name="Rusch D."/>
            <person name="Podicherti R."/>
            <person name="Tsui H.-C.T."/>
            <person name="Winkler M.E."/>
        </authorList>
    </citation>
    <scope>NUCLEOTIDE SEQUENCE</scope>
</reference>
<protein>
    <recommendedName>
        <fullName evidence="2">Cadherin domain-containing protein</fullName>
    </recommendedName>
</protein>
<organism evidence="1">
    <name type="scientific">marine metagenome</name>
    <dbReference type="NCBI Taxonomy" id="408172"/>
    <lineage>
        <taxon>unclassified sequences</taxon>
        <taxon>metagenomes</taxon>
        <taxon>ecological metagenomes</taxon>
    </lineage>
</organism>
<gene>
    <name evidence="1" type="ORF">METZ01_LOCUS318967</name>
</gene>
<dbReference type="NCBIfam" id="NF012211">
    <property type="entry name" value="tand_rpt_95"/>
    <property type="match status" value="3"/>
</dbReference>
<dbReference type="AlphaFoldDB" id="A0A382NY94"/>
<accession>A0A382NY94</accession>
<dbReference type="Pfam" id="PF17963">
    <property type="entry name" value="Big_9"/>
    <property type="match status" value="4"/>
</dbReference>
<dbReference type="NCBIfam" id="TIGR01965">
    <property type="entry name" value="VCBS_repeat"/>
    <property type="match status" value="1"/>
</dbReference>
<evidence type="ECO:0000313" key="1">
    <source>
        <dbReference type="EMBL" id="SVC66113.1"/>
    </source>
</evidence>
<feature type="non-terminal residue" evidence="1">
    <location>
        <position position="361"/>
    </location>
</feature>
<dbReference type="EMBL" id="UINC01103603">
    <property type="protein sequence ID" value="SVC66113.1"/>
    <property type="molecule type" value="Genomic_DNA"/>
</dbReference>
<sequence length="361" mass="37357">MSATDEEGDGLSWSMSVQPSHGLAAVQGVGGVPTLLTYEPEVHFAGDDSFVVSVTDGNSSSFLTVNVSVANVNDPLSIDQGQSIAFTMSEDGFPVQGVVPALTVSDFDVADVYTWIASTSPTHGSVEVVGNSKELNQLTYIPNASWSGIDSFVVQVSDGSTTDSITVQVTVAPVNDAPVIAQGEAVTVFMSEDGSPVPWVTPALSASDEDDNELTWEVLTQASHGVATMLGELSGPSGFEYEPAANFAGEDSFVISVTDGNNTDSITVNVIVANVNDLPIINQGESIEVTMSEDGSPVAWNAPVLTVSDADAAGVFYWSIIAPPSHGVATVGGHGAIPSSLSYTPAASWSGVDSFWVQVSD</sequence>
<dbReference type="InterPro" id="IPR010221">
    <property type="entry name" value="VCBS_dom"/>
</dbReference>
<evidence type="ECO:0008006" key="2">
    <source>
        <dbReference type="Google" id="ProtNLM"/>
    </source>
</evidence>
<dbReference type="Gene3D" id="2.60.40.3440">
    <property type="match status" value="4"/>
</dbReference>
<proteinExistence type="predicted"/>
<name>A0A382NY94_9ZZZZ</name>